<keyword evidence="8" id="KW-1278">Translocase</keyword>
<evidence type="ECO:0000256" key="16">
    <source>
        <dbReference type="SAM" id="Phobius"/>
    </source>
</evidence>
<keyword evidence="13 16" id="KW-0472">Membrane</keyword>
<protein>
    <recommendedName>
        <fullName evidence="4">NADH-ubiquinone oxidoreductase chain 6</fullName>
        <ecNumber evidence="3">7.1.1.2</ecNumber>
    </recommendedName>
    <alternativeName>
        <fullName evidence="14">NADH dehydrogenase subunit 6</fullName>
    </alternativeName>
</protein>
<evidence type="ECO:0000256" key="13">
    <source>
        <dbReference type="ARBA" id="ARBA00023136"/>
    </source>
</evidence>
<dbReference type="AlphaFoldDB" id="A0A346RJK1"/>
<keyword evidence="10 16" id="KW-1133">Transmembrane helix</keyword>
<evidence type="ECO:0000256" key="2">
    <source>
        <dbReference type="ARBA" id="ARBA00005698"/>
    </source>
</evidence>
<evidence type="ECO:0000256" key="8">
    <source>
        <dbReference type="ARBA" id="ARBA00022967"/>
    </source>
</evidence>
<evidence type="ECO:0000256" key="12">
    <source>
        <dbReference type="ARBA" id="ARBA00023128"/>
    </source>
</evidence>
<dbReference type="EC" id="7.1.1.2" evidence="3"/>
<evidence type="ECO:0000256" key="11">
    <source>
        <dbReference type="ARBA" id="ARBA00023027"/>
    </source>
</evidence>
<evidence type="ECO:0000256" key="4">
    <source>
        <dbReference type="ARBA" id="ARBA00021095"/>
    </source>
</evidence>
<feature type="transmembrane region" description="Helical" evidence="16">
    <location>
        <begin position="135"/>
        <end position="155"/>
    </location>
</feature>
<keyword evidence="7 16" id="KW-0812">Transmembrane</keyword>
<dbReference type="GO" id="GO:0031966">
    <property type="term" value="C:mitochondrial membrane"/>
    <property type="evidence" value="ECO:0007669"/>
    <property type="project" value="UniProtKB-SubCell"/>
</dbReference>
<evidence type="ECO:0000256" key="9">
    <source>
        <dbReference type="ARBA" id="ARBA00022982"/>
    </source>
</evidence>
<comment type="catalytic activity">
    <reaction evidence="15">
        <text>a ubiquinone + NADH + 5 H(+)(in) = a ubiquinol + NAD(+) + 4 H(+)(out)</text>
        <dbReference type="Rhea" id="RHEA:29091"/>
        <dbReference type="Rhea" id="RHEA-COMP:9565"/>
        <dbReference type="Rhea" id="RHEA-COMP:9566"/>
        <dbReference type="ChEBI" id="CHEBI:15378"/>
        <dbReference type="ChEBI" id="CHEBI:16389"/>
        <dbReference type="ChEBI" id="CHEBI:17976"/>
        <dbReference type="ChEBI" id="CHEBI:57540"/>
        <dbReference type="ChEBI" id="CHEBI:57945"/>
        <dbReference type="EC" id="7.1.1.2"/>
    </reaction>
</comment>
<evidence type="ECO:0000256" key="7">
    <source>
        <dbReference type="ARBA" id="ARBA00022692"/>
    </source>
</evidence>
<dbReference type="EMBL" id="MG193485">
    <property type="protein sequence ID" value="AXS66248.1"/>
    <property type="molecule type" value="Genomic_DNA"/>
</dbReference>
<proteinExistence type="inferred from homology"/>
<dbReference type="GO" id="GO:0008137">
    <property type="term" value="F:NADH dehydrogenase (ubiquinone) activity"/>
    <property type="evidence" value="ECO:0007669"/>
    <property type="project" value="UniProtKB-EC"/>
</dbReference>
<feature type="transmembrane region" description="Helical" evidence="16">
    <location>
        <begin position="45"/>
        <end position="67"/>
    </location>
</feature>
<keyword evidence="12 17" id="KW-0496">Mitochondrion</keyword>
<organism evidence="17">
    <name type="scientific">Tenebrionoidea sp. 2 KM-2017</name>
    <dbReference type="NCBI Taxonomy" id="2219475"/>
    <lineage>
        <taxon>Eukaryota</taxon>
        <taxon>Metazoa</taxon>
        <taxon>Ecdysozoa</taxon>
        <taxon>Arthropoda</taxon>
        <taxon>Hexapoda</taxon>
        <taxon>Insecta</taxon>
        <taxon>Pterygota</taxon>
        <taxon>Neoptera</taxon>
        <taxon>Endopterygota</taxon>
        <taxon>Coleoptera</taxon>
        <taxon>Polyphaga</taxon>
        <taxon>Cucujiformia</taxon>
    </lineage>
</organism>
<evidence type="ECO:0000256" key="10">
    <source>
        <dbReference type="ARBA" id="ARBA00022989"/>
    </source>
</evidence>
<evidence type="ECO:0000256" key="5">
    <source>
        <dbReference type="ARBA" id="ARBA00022448"/>
    </source>
</evidence>
<feature type="transmembrane region" description="Helical" evidence="16">
    <location>
        <begin position="79"/>
        <end position="98"/>
    </location>
</feature>
<comment type="subcellular location">
    <subcellularLocation>
        <location evidence="1">Mitochondrion membrane</location>
        <topology evidence="1">Multi-pass membrane protein</topology>
    </subcellularLocation>
</comment>
<keyword evidence="6" id="KW-0679">Respiratory chain</keyword>
<dbReference type="PANTHER" id="PTHR11435:SF1">
    <property type="entry name" value="NADH-UBIQUINONE OXIDOREDUCTASE CHAIN 6"/>
    <property type="match status" value="1"/>
</dbReference>
<dbReference type="PANTHER" id="PTHR11435">
    <property type="entry name" value="NADH UBIQUINONE OXIDOREDUCTASE SUBUNIT ND6"/>
    <property type="match status" value="1"/>
</dbReference>
<evidence type="ECO:0000256" key="15">
    <source>
        <dbReference type="ARBA" id="ARBA00049551"/>
    </source>
</evidence>
<keyword evidence="5" id="KW-0813">Transport</keyword>
<geneLocation type="mitochondrion" evidence="17"/>
<evidence type="ECO:0000256" key="1">
    <source>
        <dbReference type="ARBA" id="ARBA00004225"/>
    </source>
</evidence>
<name>A0A346RJK1_9CUCU</name>
<accession>A0A346RJK1</accession>
<gene>
    <name evidence="17" type="primary">nad6</name>
</gene>
<keyword evidence="11" id="KW-0520">NAD</keyword>
<evidence type="ECO:0000256" key="3">
    <source>
        <dbReference type="ARBA" id="ARBA00012944"/>
    </source>
</evidence>
<reference evidence="17" key="1">
    <citation type="journal article" date="2018" name="J. ISSAAS">
        <title>The contribution of mitochondrial metagenomics to large-scale data mining and phylogenetic analysis of Coleoptera.</title>
        <authorList>
            <person name="Miller K."/>
            <person name="Linard B."/>
            <person name="Motyka M."/>
            <person name="Bocek M."/>
            <person name="Vogler A.P."/>
        </authorList>
    </citation>
    <scope>NUCLEOTIDE SEQUENCE</scope>
</reference>
<dbReference type="InterPro" id="IPR050269">
    <property type="entry name" value="ComplexI_Subunit6"/>
</dbReference>
<evidence type="ECO:0000256" key="6">
    <source>
        <dbReference type="ARBA" id="ARBA00022660"/>
    </source>
</evidence>
<feature type="transmembrane region" description="Helical" evidence="16">
    <location>
        <begin position="12"/>
        <end position="39"/>
    </location>
</feature>
<sequence>MLNTILTINIVLSLTFLFLTHPLSLGLILLMQTLVISLITGNFSFNFWFSYIVFLILIGGMLILFIYMTSVASNEKFSVNPLIFPTSLLTIILSTILINKYLNFLQLTNNETLQFLINNNINISMTKFINFPANVILTFMIIYLFITLIAVVKITDLKHGPLRQKN</sequence>
<keyword evidence="9" id="KW-0249">Electron transport</keyword>
<evidence type="ECO:0000256" key="14">
    <source>
        <dbReference type="ARBA" id="ARBA00031019"/>
    </source>
</evidence>
<comment type="similarity">
    <text evidence="2">Belongs to the complex I subunit 6 family.</text>
</comment>
<evidence type="ECO:0000313" key="17">
    <source>
        <dbReference type="EMBL" id="AXS66248.1"/>
    </source>
</evidence>